<comment type="subcellular location">
    <subcellularLocation>
        <location evidence="1">Membrane</location>
        <topology evidence="1">Multi-pass membrane protein</topology>
    </subcellularLocation>
</comment>
<feature type="transmembrane region" description="Helical" evidence="8">
    <location>
        <begin position="862"/>
        <end position="885"/>
    </location>
</feature>
<feature type="domain" description="SSD" evidence="9">
    <location>
        <begin position="365"/>
        <end position="488"/>
    </location>
</feature>
<evidence type="ECO:0000313" key="11">
    <source>
        <dbReference type="Proteomes" id="UP000225706"/>
    </source>
</evidence>
<evidence type="ECO:0000256" key="5">
    <source>
        <dbReference type="ARBA" id="ARBA00023180"/>
    </source>
</evidence>
<keyword evidence="3 8" id="KW-1133">Transmembrane helix</keyword>
<organism evidence="10 11">
    <name type="scientific">Stylophora pistillata</name>
    <name type="common">Smooth cauliflower coral</name>
    <dbReference type="NCBI Taxonomy" id="50429"/>
    <lineage>
        <taxon>Eukaryota</taxon>
        <taxon>Metazoa</taxon>
        <taxon>Cnidaria</taxon>
        <taxon>Anthozoa</taxon>
        <taxon>Hexacorallia</taxon>
        <taxon>Scleractinia</taxon>
        <taxon>Astrocoeniina</taxon>
        <taxon>Pocilloporidae</taxon>
        <taxon>Stylophora</taxon>
    </lineage>
</organism>
<dbReference type="PANTHER" id="PTHR45951">
    <property type="entry name" value="PROTEIN DISPATCHED-RELATED"/>
    <property type="match status" value="1"/>
</dbReference>
<dbReference type="Proteomes" id="UP000225706">
    <property type="component" value="Unassembled WGS sequence"/>
</dbReference>
<evidence type="ECO:0000256" key="8">
    <source>
        <dbReference type="SAM" id="Phobius"/>
    </source>
</evidence>
<feature type="compositionally biased region" description="Polar residues" evidence="7">
    <location>
        <begin position="98"/>
        <end position="108"/>
    </location>
</feature>
<evidence type="ECO:0000259" key="9">
    <source>
        <dbReference type="PROSITE" id="PS50156"/>
    </source>
</evidence>
<feature type="transmembrane region" description="Helical" evidence="8">
    <location>
        <begin position="926"/>
        <end position="950"/>
    </location>
</feature>
<accession>A0A2B4SI24</accession>
<dbReference type="PROSITE" id="PS50156">
    <property type="entry name" value="SSD"/>
    <property type="match status" value="1"/>
</dbReference>
<comment type="similarity">
    <text evidence="6">Belongs to the dispatched family.</text>
</comment>
<evidence type="ECO:0000313" key="10">
    <source>
        <dbReference type="EMBL" id="PFX28520.1"/>
    </source>
</evidence>
<feature type="transmembrane region" description="Helical" evidence="8">
    <location>
        <begin position="385"/>
        <end position="410"/>
    </location>
</feature>
<dbReference type="Gene3D" id="1.20.1640.10">
    <property type="entry name" value="Multidrug efflux transporter AcrB transmembrane domain"/>
    <property type="match status" value="2"/>
</dbReference>
<gene>
    <name evidence="10" type="primary">DISP1</name>
    <name evidence="10" type="ORF">AWC38_SpisGene6796</name>
</gene>
<sequence>MMGITCQRNKKIRFTKHDAIAVCLAIFLPMTATILTMVSILPALGASPLPDFSNPVKGFEPRGTTLSDQIVTLGNYEYALQLDRTLFTQIFNISHQSQQRVNSSPEDNSSSVQRRRRRSAQLPPCSPFSPIFRIDDNVIFVFEASDSSQSMFEASKLKAACSIENDILSSSSYSSQHCSRILDTEPGKTRCCPNPSLGNYIALLNNRTTCQDITDQDVSNVKSLLLQCHRYFVKQTLEKDCAIYSCKGVPAVCTKYNAVYNIFQFITDDEMSPSNGMFLRYTASFPEMYQNEYDYLYKEQLKDGVPEKEGVKLASFKFSNYKFDQFSEKLLAEVIYPALAMIFVFLIMWFFLGSFILTFTGLFCIIYAIGLSYFLYTMVFKIDFFPFLNVTTLVFLVGIGADDAFVYYDIWRQTRAANPYANIMQLTLKTLRYAALSMLVTSLTTASAFFAGVSSSITAIRLFGLFAGTSILTNYLLMITYFPAVVALHEKWVLKYTDGHSSLEVVPTESNDCGKIDWTEIAPVAQDMSENTTTKLEENSRVKEEERHFCFLQVIDFPCSSLISATNFFKTASLKVFEDYLPRAVIKLRYIWIALLVCLTAGFLCVNFVEPRLRPPDSKDFQMFASSHPLERYFLKYKSYFRFEQKTRGMSVEMLWGIKPEDNGNHLNPDDKGTLQMDENFDESSLFSPSGQSFLRSLCQSIRNQSFFLAFGSGRQCPIETFIEICTSPDTACCGVNASFPFSADTVERCVRKASTSNDTGFLFDGQEKIVGFHLQILTDQSFTTSFTAMDDFWKKVTSWFDKEMAEAPTGLENGWVGCWNLDFYALQIGLSEGTYSSLGISVAVSFGVMLFTTLNIFISIYAIITIIGIISITIGCLVLAGWQLNILESIVVSVAVGLSIDFTMHYGVAYRLAPDKSQRDSRVRYSLVHIGSAITMAAVTTFLTGLMMMPATVLAYFQLGQFLMLVMVFSWLYSTFGFLSICSVIGPKNNFGQLSITRVFWKCGLCRSEPVRRIEVHASKTMTNEVINLNEHVHDERLLEKHDDVTSPLPENPDCV</sequence>
<feature type="transmembrane region" description="Helical" evidence="8">
    <location>
        <begin position="962"/>
        <end position="986"/>
    </location>
</feature>
<evidence type="ECO:0000256" key="7">
    <source>
        <dbReference type="SAM" id="MobiDB-lite"/>
    </source>
</evidence>
<feature type="transmembrane region" description="Helical" evidence="8">
    <location>
        <begin position="20"/>
        <end position="44"/>
    </location>
</feature>
<dbReference type="SUPFAM" id="SSF82866">
    <property type="entry name" value="Multidrug efflux transporter AcrB transmembrane domain"/>
    <property type="match status" value="2"/>
</dbReference>
<reference evidence="11" key="1">
    <citation type="journal article" date="2017" name="bioRxiv">
        <title>Comparative analysis of the genomes of Stylophora pistillata and Acropora digitifera provides evidence for extensive differences between species of corals.</title>
        <authorList>
            <person name="Voolstra C.R."/>
            <person name="Li Y."/>
            <person name="Liew Y.J."/>
            <person name="Baumgarten S."/>
            <person name="Zoccola D."/>
            <person name="Flot J.-F."/>
            <person name="Tambutte S."/>
            <person name="Allemand D."/>
            <person name="Aranda M."/>
        </authorList>
    </citation>
    <scope>NUCLEOTIDE SEQUENCE [LARGE SCALE GENOMIC DNA]</scope>
</reference>
<evidence type="ECO:0000256" key="4">
    <source>
        <dbReference type="ARBA" id="ARBA00023136"/>
    </source>
</evidence>
<proteinExistence type="inferred from homology"/>
<evidence type="ECO:0000256" key="1">
    <source>
        <dbReference type="ARBA" id="ARBA00004141"/>
    </source>
</evidence>
<dbReference type="InterPro" id="IPR053958">
    <property type="entry name" value="HMGCR/SNAP/NPC1-like_SSD"/>
</dbReference>
<dbReference type="STRING" id="50429.A0A2B4SI24"/>
<dbReference type="Pfam" id="PF12349">
    <property type="entry name" value="Sterol-sensing"/>
    <property type="match status" value="1"/>
</dbReference>
<name>A0A2B4SI24_STYPI</name>
<dbReference type="PANTHER" id="PTHR45951:SF3">
    <property type="entry name" value="PROTEIN DISPATCHED"/>
    <property type="match status" value="1"/>
</dbReference>
<feature type="region of interest" description="Disordered" evidence="7">
    <location>
        <begin position="98"/>
        <end position="124"/>
    </location>
</feature>
<feature type="transmembrane region" description="Helical" evidence="8">
    <location>
        <begin position="431"/>
        <end position="453"/>
    </location>
</feature>
<feature type="transmembrane region" description="Helical" evidence="8">
    <location>
        <begin position="590"/>
        <end position="609"/>
    </location>
</feature>
<keyword evidence="5" id="KW-0325">Glycoprotein</keyword>
<feature type="transmembrane region" description="Helical" evidence="8">
    <location>
        <begin position="334"/>
        <end position="352"/>
    </location>
</feature>
<dbReference type="AlphaFoldDB" id="A0A2B4SI24"/>
<evidence type="ECO:0000256" key="3">
    <source>
        <dbReference type="ARBA" id="ARBA00022989"/>
    </source>
</evidence>
<dbReference type="EMBL" id="LSMT01000082">
    <property type="protein sequence ID" value="PFX28520.1"/>
    <property type="molecule type" value="Genomic_DNA"/>
</dbReference>
<dbReference type="GO" id="GO:0016020">
    <property type="term" value="C:membrane"/>
    <property type="evidence" value="ECO:0007669"/>
    <property type="project" value="UniProtKB-SubCell"/>
</dbReference>
<feature type="transmembrane region" description="Helical" evidence="8">
    <location>
        <begin position="359"/>
        <end position="379"/>
    </location>
</feature>
<dbReference type="GO" id="GO:0022857">
    <property type="term" value="F:transmembrane transporter activity"/>
    <property type="evidence" value="ECO:0007669"/>
    <property type="project" value="TreeGrafter"/>
</dbReference>
<keyword evidence="11" id="KW-1185">Reference proteome</keyword>
<keyword evidence="2 8" id="KW-0812">Transmembrane</keyword>
<evidence type="ECO:0000256" key="6">
    <source>
        <dbReference type="ARBA" id="ARBA00038046"/>
    </source>
</evidence>
<feature type="transmembrane region" description="Helical" evidence="8">
    <location>
        <begin position="836"/>
        <end position="855"/>
    </location>
</feature>
<dbReference type="GO" id="GO:0007224">
    <property type="term" value="P:smoothened signaling pathway"/>
    <property type="evidence" value="ECO:0007669"/>
    <property type="project" value="TreeGrafter"/>
</dbReference>
<keyword evidence="4 8" id="KW-0472">Membrane</keyword>
<dbReference type="InterPro" id="IPR052081">
    <property type="entry name" value="Dispatched_Hh_regulator"/>
</dbReference>
<dbReference type="InterPro" id="IPR000731">
    <property type="entry name" value="SSD"/>
</dbReference>
<dbReference type="OrthoDB" id="193905at2759"/>
<protein>
    <submittedName>
        <fullName evidence="10">Protein dispatched-like 1</fullName>
    </submittedName>
</protein>
<comment type="caution">
    <text evidence="10">The sequence shown here is derived from an EMBL/GenBank/DDBJ whole genome shotgun (WGS) entry which is preliminary data.</text>
</comment>
<evidence type="ECO:0000256" key="2">
    <source>
        <dbReference type="ARBA" id="ARBA00022692"/>
    </source>
</evidence>
<feature type="transmembrane region" description="Helical" evidence="8">
    <location>
        <begin position="891"/>
        <end position="914"/>
    </location>
</feature>
<feature type="transmembrane region" description="Helical" evidence="8">
    <location>
        <begin position="459"/>
        <end position="482"/>
    </location>
</feature>